<evidence type="ECO:0000313" key="2">
    <source>
        <dbReference type="Proteomes" id="UP001144978"/>
    </source>
</evidence>
<keyword evidence="2" id="KW-1185">Reference proteome</keyword>
<organism evidence="1 2">
    <name type="scientific">Trametes sanguinea</name>
    <dbReference type="NCBI Taxonomy" id="158606"/>
    <lineage>
        <taxon>Eukaryota</taxon>
        <taxon>Fungi</taxon>
        <taxon>Dikarya</taxon>
        <taxon>Basidiomycota</taxon>
        <taxon>Agaricomycotina</taxon>
        <taxon>Agaricomycetes</taxon>
        <taxon>Polyporales</taxon>
        <taxon>Polyporaceae</taxon>
        <taxon>Trametes</taxon>
    </lineage>
</organism>
<dbReference type="Proteomes" id="UP001144978">
    <property type="component" value="Unassembled WGS sequence"/>
</dbReference>
<accession>A0ACC1NUG9</accession>
<dbReference type="EMBL" id="JANSHE010003924">
    <property type="protein sequence ID" value="KAJ2982970.1"/>
    <property type="molecule type" value="Genomic_DNA"/>
</dbReference>
<sequence>MSPPVISISTNKQDHLAAARALSAIFYKLGVRHAYIGGFAWSLLGSIRPTEISPFPVLDAVILTEADFHPIIHDIDVLIQDSNILELRERLIDLDPHFVDFAGFKLYYVTQCENNLSGLVPTTCSSKPCPPVPLGSQLLSCQPIAQEKPASALYSLSSVHALIVGVGIDILHPGVLILTKFKRWSVQHTSTRPKTIRKAASDRSDIQFIIEWLAENSERIRFDEYEGKSKSELLAMIRKYHDKYSDDVEQMEKLRSIMPDDWADMLALTEPDADFTNLDHYHCAARSSAYKKHMSSGSDMAQPTSRYYARRCDIHERILSPPPSVSAFGTTRSRSSSIASHSLSIDSLFSSAPSTSRMPTSAASFSRRSSIALPSPSKPHPTPSASRYRITIQTRTRMRTLSSTSDKPSDNKYSVLEAFEAEGKSGIGGGRGNGHTGFFSGLGLVRSEDGLGRGQS</sequence>
<reference evidence="1" key="1">
    <citation type="submission" date="2022-08" db="EMBL/GenBank/DDBJ databases">
        <title>Genome Sequence of Pycnoporus sanguineus.</title>
        <authorList>
            <person name="Buettner E."/>
        </authorList>
    </citation>
    <scope>NUCLEOTIDE SEQUENCE</scope>
    <source>
        <strain evidence="1">CG-C14</strain>
    </source>
</reference>
<name>A0ACC1NUG9_9APHY</name>
<protein>
    <submittedName>
        <fullName evidence="1">Uncharacterized protein</fullName>
    </submittedName>
</protein>
<evidence type="ECO:0000313" key="1">
    <source>
        <dbReference type="EMBL" id="KAJ2982970.1"/>
    </source>
</evidence>
<gene>
    <name evidence="1" type="ORF">NUW54_g10682</name>
</gene>
<comment type="caution">
    <text evidence="1">The sequence shown here is derived from an EMBL/GenBank/DDBJ whole genome shotgun (WGS) entry which is preliminary data.</text>
</comment>
<proteinExistence type="predicted"/>